<proteinExistence type="inferred from homology"/>
<dbReference type="AlphaFoldDB" id="A0A7C3RMJ5"/>
<sequence>MVEKLDQIEVLKNLDPKDMYSAVYNLPEQIERAAEVSYSTPIKNVSYNIERVLVLGMGGSAIGGDVLQSALFKEARFPIYVNRDYDLPTWVDSKTLVFAVSYSGNTVETLNSAKAAYDKGASVVAVTSGGKLKEFANEKNLTLVEIPSGMAPRAAIGYVTIPSFVVLEKIGAVSSKKSEIEETINYLKKARESFKREVPTEENVAKKVAKMIFKRIPVIYAVEEKWKVAAYRWKCQINENSKYPAFYHFFPELNHNEIMAWEAMDEVIKPLTLIFLYTSLDGEMKIRVEFMKEKISERGVPIFMWQAEGKSPLTQFFSMTYLGDFATVYLAYLADKDPFSIGYINELKMRIGQPLS</sequence>
<reference evidence="4" key="1">
    <citation type="journal article" date="2020" name="mSystems">
        <title>Genome- and Community-Level Interaction Insights into Carbon Utilization and Element Cycling Functions of Hydrothermarchaeota in Hydrothermal Sediment.</title>
        <authorList>
            <person name="Zhou Z."/>
            <person name="Liu Y."/>
            <person name="Xu W."/>
            <person name="Pan J."/>
            <person name="Luo Z.H."/>
            <person name="Li M."/>
        </authorList>
    </citation>
    <scope>NUCLEOTIDE SEQUENCE [LARGE SCALE GENOMIC DNA]</scope>
    <source>
        <strain evidence="4">SpSt-81</strain>
    </source>
</reference>
<evidence type="ECO:0000256" key="2">
    <source>
        <dbReference type="ARBA" id="ARBA00023235"/>
    </source>
</evidence>
<evidence type="ECO:0000256" key="1">
    <source>
        <dbReference type="ARBA" id="ARBA00010523"/>
    </source>
</evidence>
<dbReference type="Gene3D" id="3.40.50.10490">
    <property type="entry name" value="Glucose-6-phosphate isomerase like protein, domain 1"/>
    <property type="match status" value="2"/>
</dbReference>
<dbReference type="NCBIfam" id="TIGR02128">
    <property type="entry name" value="G6PI_arch"/>
    <property type="match status" value="1"/>
</dbReference>
<evidence type="ECO:0000259" key="3">
    <source>
        <dbReference type="PROSITE" id="PS51464"/>
    </source>
</evidence>
<dbReference type="GO" id="GO:0005975">
    <property type="term" value="P:carbohydrate metabolic process"/>
    <property type="evidence" value="ECO:0007669"/>
    <property type="project" value="InterPro"/>
</dbReference>
<dbReference type="NCBIfam" id="NF006426">
    <property type="entry name" value="PRK08674.1-6"/>
    <property type="match status" value="1"/>
</dbReference>
<comment type="caution">
    <text evidence="4">The sequence shown here is derived from an EMBL/GenBank/DDBJ whole genome shotgun (WGS) entry which is preliminary data.</text>
</comment>
<evidence type="ECO:0000313" key="4">
    <source>
        <dbReference type="EMBL" id="HFX13844.1"/>
    </source>
</evidence>
<dbReference type="NCBIfam" id="NF006425">
    <property type="entry name" value="PRK08674.1-5"/>
    <property type="match status" value="1"/>
</dbReference>
<dbReference type="PROSITE" id="PS51464">
    <property type="entry name" value="SIS"/>
    <property type="match status" value="1"/>
</dbReference>
<comment type="similarity">
    <text evidence="1">Belongs to the PGI/PMI family.</text>
</comment>
<dbReference type="InterPro" id="IPR019490">
    <property type="entry name" value="Glu6P/Mann6P_isomerase_C"/>
</dbReference>
<accession>A0A7C3RMJ5</accession>
<dbReference type="NCBIfam" id="NF006423">
    <property type="entry name" value="PRK08674.1-2"/>
    <property type="match status" value="1"/>
</dbReference>
<protein>
    <submittedName>
        <fullName evidence="4">Bifunctional phosphoglucose/phosphomannose isomerase</fullName>
    </submittedName>
</protein>
<dbReference type="InterPro" id="IPR001347">
    <property type="entry name" value="SIS_dom"/>
</dbReference>
<name>A0A7C3RMJ5_DICTH</name>
<dbReference type="GO" id="GO:0004476">
    <property type="term" value="F:mannose-6-phosphate isomerase activity"/>
    <property type="evidence" value="ECO:0007669"/>
    <property type="project" value="InterPro"/>
</dbReference>
<keyword evidence="2 4" id="KW-0413">Isomerase</keyword>
<dbReference type="GO" id="GO:1901135">
    <property type="term" value="P:carbohydrate derivative metabolic process"/>
    <property type="evidence" value="ECO:0007669"/>
    <property type="project" value="InterPro"/>
</dbReference>
<organism evidence="4">
    <name type="scientific">Dictyoglomus thermophilum</name>
    <dbReference type="NCBI Taxonomy" id="14"/>
    <lineage>
        <taxon>Bacteria</taxon>
        <taxon>Pseudomonadati</taxon>
        <taxon>Dictyoglomota</taxon>
        <taxon>Dictyoglomia</taxon>
        <taxon>Dictyoglomales</taxon>
        <taxon>Dictyoglomaceae</taxon>
        <taxon>Dictyoglomus</taxon>
    </lineage>
</organism>
<dbReference type="SUPFAM" id="SSF53697">
    <property type="entry name" value="SIS domain"/>
    <property type="match status" value="1"/>
</dbReference>
<dbReference type="Pfam" id="PF01380">
    <property type="entry name" value="SIS"/>
    <property type="match status" value="1"/>
</dbReference>
<dbReference type="InterPro" id="IPR046348">
    <property type="entry name" value="SIS_dom_sf"/>
</dbReference>
<dbReference type="CDD" id="cd05017">
    <property type="entry name" value="SIS_PGI_PMI_1"/>
    <property type="match status" value="1"/>
</dbReference>
<gene>
    <name evidence="4" type="ORF">ENW00_06815</name>
</gene>
<dbReference type="GO" id="GO:0097367">
    <property type="term" value="F:carbohydrate derivative binding"/>
    <property type="evidence" value="ECO:0007669"/>
    <property type="project" value="InterPro"/>
</dbReference>
<dbReference type="GO" id="GO:0004347">
    <property type="term" value="F:glucose-6-phosphate isomerase activity"/>
    <property type="evidence" value="ECO:0007669"/>
    <property type="project" value="InterPro"/>
</dbReference>
<dbReference type="Pfam" id="PF10432">
    <property type="entry name" value="bact-PGI_C"/>
    <property type="match status" value="1"/>
</dbReference>
<dbReference type="CDD" id="cd05637">
    <property type="entry name" value="SIS_PGI_PMI_2"/>
    <property type="match status" value="1"/>
</dbReference>
<feature type="domain" description="SIS" evidence="3">
    <location>
        <begin position="42"/>
        <end position="177"/>
    </location>
</feature>
<dbReference type="EMBL" id="DTIN01000025">
    <property type="protein sequence ID" value="HFX13844.1"/>
    <property type="molecule type" value="Genomic_DNA"/>
</dbReference>
<dbReference type="InterPro" id="IPR035484">
    <property type="entry name" value="SIS_PGI/PMI_1"/>
</dbReference>